<evidence type="ECO:0000256" key="6">
    <source>
        <dbReference type="ARBA" id="ARBA00022786"/>
    </source>
</evidence>
<dbReference type="InterPro" id="IPR047544">
    <property type="entry name" value="RING-HC_RBR_RNF216"/>
</dbReference>
<evidence type="ECO:0000259" key="9">
    <source>
        <dbReference type="PROSITE" id="PS51873"/>
    </source>
</evidence>
<dbReference type="CDD" id="cd20339">
    <property type="entry name" value="BRcat_RBR_RNF216"/>
    <property type="match status" value="1"/>
</dbReference>
<dbReference type="Proteomes" id="UP000289886">
    <property type="component" value="Unassembled WGS sequence"/>
</dbReference>
<evidence type="ECO:0000256" key="8">
    <source>
        <dbReference type="SAM" id="MobiDB-lite"/>
    </source>
</evidence>
<dbReference type="EMBL" id="SCEB01215415">
    <property type="protein sequence ID" value="RXM29675.1"/>
    <property type="molecule type" value="Genomic_DNA"/>
</dbReference>
<dbReference type="CDD" id="cd20353">
    <property type="entry name" value="Rcat_RBR_RNF216"/>
    <property type="match status" value="1"/>
</dbReference>
<evidence type="ECO:0000256" key="4">
    <source>
        <dbReference type="ARBA" id="ARBA00022737"/>
    </source>
</evidence>
<dbReference type="PANTHER" id="PTHR22770:SF47">
    <property type="entry name" value="E3 UBIQUITIN-PROTEIN LIGASE RNF216"/>
    <property type="match status" value="1"/>
</dbReference>
<dbReference type="PROSITE" id="PS51873">
    <property type="entry name" value="TRIAD"/>
    <property type="match status" value="1"/>
</dbReference>
<dbReference type="InterPro" id="IPR044066">
    <property type="entry name" value="TRIAD_supradom"/>
</dbReference>
<dbReference type="GO" id="GO:0016740">
    <property type="term" value="F:transferase activity"/>
    <property type="evidence" value="ECO:0007669"/>
    <property type="project" value="UniProtKB-KW"/>
</dbReference>
<keyword evidence="2" id="KW-0808">Transferase</keyword>
<dbReference type="InterPro" id="IPR051628">
    <property type="entry name" value="LUBAC_E3_Ligases"/>
</dbReference>
<organism evidence="10 11">
    <name type="scientific">Acipenser ruthenus</name>
    <name type="common">Sterlet sturgeon</name>
    <dbReference type="NCBI Taxonomy" id="7906"/>
    <lineage>
        <taxon>Eukaryota</taxon>
        <taxon>Metazoa</taxon>
        <taxon>Chordata</taxon>
        <taxon>Craniata</taxon>
        <taxon>Vertebrata</taxon>
        <taxon>Euteleostomi</taxon>
        <taxon>Actinopterygii</taxon>
        <taxon>Chondrostei</taxon>
        <taxon>Acipenseriformes</taxon>
        <taxon>Acipenseridae</taxon>
        <taxon>Acipenser</taxon>
    </lineage>
</organism>
<protein>
    <submittedName>
        <fullName evidence="10">E3 ubiquitin-protein ligase RNF216</fullName>
    </submittedName>
</protein>
<keyword evidence="4" id="KW-0677">Repeat</keyword>
<dbReference type="SUPFAM" id="SSF57850">
    <property type="entry name" value="RING/U-box"/>
    <property type="match status" value="3"/>
</dbReference>
<dbReference type="Gene3D" id="1.20.120.1750">
    <property type="match status" value="1"/>
</dbReference>
<evidence type="ECO:0000256" key="3">
    <source>
        <dbReference type="ARBA" id="ARBA00022723"/>
    </source>
</evidence>
<keyword evidence="11" id="KW-1185">Reference proteome</keyword>
<sequence>MADGEADEEVIHLATFHRHRGEDGKAWGGFINAISDDSDVELSYVKEEEEEEEEEDDDEVVILECKLFNLLYLESIMQYNAEVLVAAAPEPLVPPLRGAGQGGAVPKVAKEAGHAVAPGPILLQQQQQPLRFQPAPEIRQPANRNVEAAEMDDERPGPAFPRQDPVNAVYTAEYDKDLIKSLADETQRRQELLLTNVPPPAQWGTPIPHRPRGLPQEAHREGPLGPYERRIVVARRRLSEDNNSKVRQLLTLAGAVPKGAVAAGEVGHVGAPGPILQQQPPRFEPVLEVNPGPEARQMGNGYGQAVEIDDERPGPAYPVQEALDPEAGYAVGYDKDLITSLANETANLFPDIEKEFVESLIRTHNLADLNAIGNYLLENPDYPKTKEPPTLKASILLEASEDTPNKEDYFDFAKLQPAHHRTVMQAADLLMADFKMLSSQDIKWALHSLKGHYAITRKALTDAVKKWRETFPEATKKQKRQKETSQIYIDFKFEHGDLKLERRLHFLENKRRHWRMYDKKSIVPPLLKEINFYEQKVKEMAEHEDFLLALQMNEEQYQKDGQLIECLCCYGEFAFEELTQCADGHLFCKECLVKYAQEAVFGAGRSELSCMDGTCQCSFPTSELEKVLPENVLCKYYERLAEEAVAATCADELVRCPFCSFPALLDKEVFLFSCPNARCRKESCRKCHILWKDHIDLTCDQVAEKDEIRIRVSFEEKMTAARVRKCHQCGTGLVKSEGCNRMSCRCGAHMCYLCRAPINGYNHFCQHARTPGSACRQCQKCSLWTDPTQDDERIIKDLQTEAENELRKKDADHAVKRVGPPADTTPAKIPRRQDPVPGLNVQRLVQQHPPPPHLLHPQIMMPHVPHPHLNMPLHIQPAPYVPPLPNLQLSSQCIAAHLTDKTEEKVKHAFQKTIVSSGLKEAGFKS</sequence>
<reference evidence="10 11" key="1">
    <citation type="submission" date="2019-01" db="EMBL/GenBank/DDBJ databases">
        <title>Draft Genome and Complete Hox-Cluster Characterization of the Sterlet Sturgeon (Acipenser ruthenus).</title>
        <authorList>
            <person name="Wei Q."/>
        </authorList>
    </citation>
    <scope>NUCLEOTIDE SEQUENCE [LARGE SCALE GENOMIC DNA]</scope>
    <source>
        <strain evidence="10">WHYD16114868_AA</strain>
        <tissue evidence="10">Blood</tissue>
    </source>
</reference>
<evidence type="ECO:0000256" key="2">
    <source>
        <dbReference type="ARBA" id="ARBA00022679"/>
    </source>
</evidence>
<dbReference type="Pfam" id="PF26191">
    <property type="entry name" value="RING-HC_RBR_RNF216"/>
    <property type="match status" value="1"/>
</dbReference>
<proteinExistence type="predicted"/>
<gene>
    <name evidence="10" type="ORF">EOD39_8605</name>
</gene>
<dbReference type="InterPro" id="IPR058758">
    <property type="entry name" value="UBA_RNF216"/>
</dbReference>
<keyword evidence="6" id="KW-0833">Ubl conjugation pathway</keyword>
<dbReference type="Pfam" id="PF26200">
    <property type="entry name" value="Rcat_RNF216"/>
    <property type="match status" value="1"/>
</dbReference>
<evidence type="ECO:0000256" key="5">
    <source>
        <dbReference type="ARBA" id="ARBA00022771"/>
    </source>
</evidence>
<feature type="region of interest" description="Disordered" evidence="8">
    <location>
        <begin position="816"/>
        <end position="835"/>
    </location>
</feature>
<keyword evidence="5" id="KW-0863">Zinc-finger</keyword>
<dbReference type="Pfam" id="PF26112">
    <property type="entry name" value="UBA_RNF216"/>
    <property type="match status" value="1"/>
</dbReference>
<keyword evidence="3" id="KW-0479">Metal-binding</keyword>
<feature type="domain" description="RING-type" evidence="9">
    <location>
        <begin position="562"/>
        <end position="779"/>
    </location>
</feature>
<evidence type="ECO:0000256" key="7">
    <source>
        <dbReference type="ARBA" id="ARBA00022833"/>
    </source>
</evidence>
<comment type="pathway">
    <text evidence="1">Protein modification; protein ubiquitination.</text>
</comment>
<dbReference type="PANTHER" id="PTHR22770">
    <property type="entry name" value="UBIQUITIN CONJUGATING ENZYME 7 INTERACTING PROTEIN-RELATED"/>
    <property type="match status" value="1"/>
</dbReference>
<accession>A0A444U3F1</accession>
<dbReference type="AlphaFoldDB" id="A0A444U3F1"/>
<evidence type="ECO:0000313" key="11">
    <source>
        <dbReference type="Proteomes" id="UP000289886"/>
    </source>
</evidence>
<dbReference type="GO" id="GO:0008270">
    <property type="term" value="F:zinc ion binding"/>
    <property type="evidence" value="ECO:0007669"/>
    <property type="project" value="UniProtKB-KW"/>
</dbReference>
<dbReference type="CDD" id="cd16630">
    <property type="entry name" value="RING-HC_RBR_RNF216"/>
    <property type="match status" value="1"/>
</dbReference>
<dbReference type="InterPro" id="IPR013083">
    <property type="entry name" value="Znf_RING/FYVE/PHD"/>
</dbReference>
<dbReference type="Gene3D" id="3.30.40.10">
    <property type="entry name" value="Zinc/RING finger domain, C3HC4 (zinc finger)"/>
    <property type="match status" value="1"/>
</dbReference>
<dbReference type="InterPro" id="IPR047546">
    <property type="entry name" value="Rcat_RBR_RNF216"/>
</dbReference>
<name>A0A444U3F1_ACIRT</name>
<keyword evidence="7" id="KW-0862">Zinc</keyword>
<evidence type="ECO:0000313" key="10">
    <source>
        <dbReference type="EMBL" id="RXM29675.1"/>
    </source>
</evidence>
<evidence type="ECO:0000256" key="1">
    <source>
        <dbReference type="ARBA" id="ARBA00004906"/>
    </source>
</evidence>
<dbReference type="InterPro" id="IPR047545">
    <property type="entry name" value="BRcat_RBR_RNF216"/>
</dbReference>
<comment type="caution">
    <text evidence="10">The sequence shown here is derived from an EMBL/GenBank/DDBJ whole genome shotgun (WGS) entry which is preliminary data.</text>
</comment>